<dbReference type="HOGENOM" id="CLU_2831425_0_0_1"/>
<dbReference type="GeneID" id="19302079"/>
<reference evidence="1 2" key="1">
    <citation type="journal article" date="2012" name="Science">
        <title>The Paleozoic origin of enzymatic lignin decomposition reconstructed from 31 fungal genomes.</title>
        <authorList>
            <person name="Floudas D."/>
            <person name="Binder M."/>
            <person name="Riley R."/>
            <person name="Barry K."/>
            <person name="Blanchette R.A."/>
            <person name="Henrissat B."/>
            <person name="Martinez A.T."/>
            <person name="Otillar R."/>
            <person name="Spatafora J.W."/>
            <person name="Yadav J.S."/>
            <person name="Aerts A."/>
            <person name="Benoit I."/>
            <person name="Boyd A."/>
            <person name="Carlson A."/>
            <person name="Copeland A."/>
            <person name="Coutinho P.M."/>
            <person name="de Vries R.P."/>
            <person name="Ferreira P."/>
            <person name="Findley K."/>
            <person name="Foster B."/>
            <person name="Gaskell J."/>
            <person name="Glotzer D."/>
            <person name="Gorecki P."/>
            <person name="Heitman J."/>
            <person name="Hesse C."/>
            <person name="Hori C."/>
            <person name="Igarashi K."/>
            <person name="Jurgens J.A."/>
            <person name="Kallen N."/>
            <person name="Kersten P."/>
            <person name="Kohler A."/>
            <person name="Kuees U."/>
            <person name="Kumar T.K.A."/>
            <person name="Kuo A."/>
            <person name="LaButti K."/>
            <person name="Larrondo L.F."/>
            <person name="Lindquist E."/>
            <person name="Ling A."/>
            <person name="Lombard V."/>
            <person name="Lucas S."/>
            <person name="Lundell T."/>
            <person name="Martin R."/>
            <person name="McLaughlin D.J."/>
            <person name="Morgenstern I."/>
            <person name="Morin E."/>
            <person name="Murat C."/>
            <person name="Nagy L.G."/>
            <person name="Nolan M."/>
            <person name="Ohm R.A."/>
            <person name="Patyshakuliyeva A."/>
            <person name="Rokas A."/>
            <person name="Ruiz-Duenas F.J."/>
            <person name="Sabat G."/>
            <person name="Salamov A."/>
            <person name="Samejima M."/>
            <person name="Schmutz J."/>
            <person name="Slot J.C."/>
            <person name="St John F."/>
            <person name="Stenlid J."/>
            <person name="Sun H."/>
            <person name="Sun S."/>
            <person name="Syed K."/>
            <person name="Tsang A."/>
            <person name="Wiebenga A."/>
            <person name="Young D."/>
            <person name="Pisabarro A."/>
            <person name="Eastwood D.C."/>
            <person name="Martin F."/>
            <person name="Cullen D."/>
            <person name="Grigoriev I.V."/>
            <person name="Hibbett D.S."/>
        </authorList>
    </citation>
    <scope>NUCLEOTIDE SEQUENCE [LARGE SCALE GENOMIC DNA]</scope>
    <source>
        <strain evidence="1 2">ATCC 11539</strain>
    </source>
</reference>
<sequence length="66" mass="7058">MPDAKSDPIVSLTLDVERAKDNYSALAPALLCESAAEHALAMLANAILAAWALITKRPVAHIHCYT</sequence>
<accession>S7Q356</accession>
<gene>
    <name evidence="1" type="ORF">GLOTRDRAFT_130318</name>
</gene>
<protein>
    <submittedName>
        <fullName evidence="1">Uncharacterized protein</fullName>
    </submittedName>
</protein>
<dbReference type="Proteomes" id="UP000030669">
    <property type="component" value="Unassembled WGS sequence"/>
</dbReference>
<keyword evidence="2" id="KW-1185">Reference proteome</keyword>
<dbReference type="AlphaFoldDB" id="S7Q356"/>
<dbReference type="EMBL" id="KB469304">
    <property type="protein sequence ID" value="EPQ53918.1"/>
    <property type="molecule type" value="Genomic_DNA"/>
</dbReference>
<evidence type="ECO:0000313" key="2">
    <source>
        <dbReference type="Proteomes" id="UP000030669"/>
    </source>
</evidence>
<dbReference type="KEGG" id="gtr:GLOTRDRAFT_130318"/>
<organism evidence="1 2">
    <name type="scientific">Gloeophyllum trabeum (strain ATCC 11539 / FP-39264 / Madison 617)</name>
    <name type="common">Brown rot fungus</name>
    <dbReference type="NCBI Taxonomy" id="670483"/>
    <lineage>
        <taxon>Eukaryota</taxon>
        <taxon>Fungi</taxon>
        <taxon>Dikarya</taxon>
        <taxon>Basidiomycota</taxon>
        <taxon>Agaricomycotina</taxon>
        <taxon>Agaricomycetes</taxon>
        <taxon>Gloeophyllales</taxon>
        <taxon>Gloeophyllaceae</taxon>
        <taxon>Gloeophyllum</taxon>
    </lineage>
</organism>
<name>S7Q356_GLOTA</name>
<proteinExistence type="predicted"/>
<dbReference type="RefSeq" id="XP_007867293.1">
    <property type="nucleotide sequence ID" value="XM_007869102.1"/>
</dbReference>
<evidence type="ECO:0000313" key="1">
    <source>
        <dbReference type="EMBL" id="EPQ53918.1"/>
    </source>
</evidence>